<evidence type="ECO:0000313" key="2">
    <source>
        <dbReference type="Proteomes" id="UP000515135"/>
    </source>
</evidence>
<dbReference type="GeneID" id="109485548"/>
<dbReference type="AlphaFoldDB" id="A0A6P5AEP9"/>
<sequence length="346" mass="37860">MAEGGKGAQNSSSDDKTSGPQTPEVTMKNLVDATTNLARVVDGCFTGIERLGERLATLEGESAGEGSHTVRRALWQSEKKSMWKVDSSKGNQQAGSNHKKDFKITGQIGELSFSSITYQIKSGLRQGYTEGEVIDAVIKAIPPSSHLRSYLEGQDQLSLEIVEQVVRAHCSQETATDLYRQLSLANQGVGESPTEFLMRGMSLRDRVVAASKEEDGLYDAKLVQAMFLRSVQTGLRDNNIRMEMKPHLVANSNSSDVLLLEKMGRAIVDQKERDEKLASTSSPQQVHVNKITVTSPRCNQCTQQGMELCRHCFRCGGNNHIARWCRTPNKNQGNASGAPQGDEGSS</sequence>
<evidence type="ECO:0000256" key="1">
    <source>
        <dbReference type="SAM" id="MobiDB-lite"/>
    </source>
</evidence>
<feature type="compositionally biased region" description="Polar residues" evidence="1">
    <location>
        <begin position="8"/>
        <end position="24"/>
    </location>
</feature>
<dbReference type="RefSeq" id="XP_019644799.1">
    <property type="nucleotide sequence ID" value="XM_019789240.1"/>
</dbReference>
<keyword evidence="2" id="KW-1185">Reference proteome</keyword>
<evidence type="ECO:0000313" key="3">
    <source>
        <dbReference type="RefSeq" id="XP_019644799.1"/>
    </source>
</evidence>
<gene>
    <name evidence="3" type="primary">LOC109485548</name>
</gene>
<protein>
    <submittedName>
        <fullName evidence="3">Uncharacterized protein LOC109485548</fullName>
    </submittedName>
</protein>
<name>A0A6P5AEP9_BRABE</name>
<dbReference type="OrthoDB" id="10068084at2759"/>
<proteinExistence type="predicted"/>
<dbReference type="KEGG" id="bbel:109485548"/>
<feature type="region of interest" description="Disordered" evidence="1">
    <location>
        <begin position="1"/>
        <end position="24"/>
    </location>
</feature>
<accession>A0A6P5AEP9</accession>
<organism evidence="2 3">
    <name type="scientific">Branchiostoma belcheri</name>
    <name type="common">Amphioxus</name>
    <dbReference type="NCBI Taxonomy" id="7741"/>
    <lineage>
        <taxon>Eukaryota</taxon>
        <taxon>Metazoa</taxon>
        <taxon>Chordata</taxon>
        <taxon>Cephalochordata</taxon>
        <taxon>Leptocardii</taxon>
        <taxon>Amphioxiformes</taxon>
        <taxon>Branchiostomatidae</taxon>
        <taxon>Branchiostoma</taxon>
    </lineage>
</organism>
<reference evidence="3" key="1">
    <citation type="submission" date="2025-08" db="UniProtKB">
        <authorList>
            <consortium name="RefSeq"/>
        </authorList>
    </citation>
    <scope>IDENTIFICATION</scope>
    <source>
        <tissue evidence="3">Gonad</tissue>
    </source>
</reference>
<dbReference type="Proteomes" id="UP000515135">
    <property type="component" value="Unplaced"/>
</dbReference>